<keyword evidence="1" id="KW-0812">Transmembrane</keyword>
<gene>
    <name evidence="3" type="ORF">FHE72_21070</name>
</gene>
<name>A0A6I6UJR7_9BACI</name>
<feature type="transmembrane region" description="Helical" evidence="1">
    <location>
        <begin position="86"/>
        <end position="103"/>
    </location>
</feature>
<dbReference type="KEGG" id="bvq:FHE72_21070"/>
<dbReference type="InterPro" id="IPR006976">
    <property type="entry name" value="VanZ-like"/>
</dbReference>
<dbReference type="EMBL" id="CP047394">
    <property type="protein sequence ID" value="QHE63225.1"/>
    <property type="molecule type" value="Genomic_DNA"/>
</dbReference>
<reference evidence="3 4" key="1">
    <citation type="submission" date="2019-06" db="EMBL/GenBank/DDBJ databases">
        <title>An operon consisting of a P-type ATPase gene and a transcriptional regular gene given the different cadmium resistance in Bacillus vietamensis 151-6 and Bacillus marisflavi 151-25.</title>
        <authorList>
            <person name="Yu X."/>
        </authorList>
    </citation>
    <scope>NUCLEOTIDE SEQUENCE [LARGE SCALE GENOMIC DNA]</scope>
    <source>
        <strain evidence="3 4">151-6</strain>
    </source>
</reference>
<organism evidence="3 4">
    <name type="scientific">Rossellomorea vietnamensis</name>
    <dbReference type="NCBI Taxonomy" id="218284"/>
    <lineage>
        <taxon>Bacteria</taxon>
        <taxon>Bacillati</taxon>
        <taxon>Bacillota</taxon>
        <taxon>Bacilli</taxon>
        <taxon>Bacillales</taxon>
        <taxon>Bacillaceae</taxon>
        <taxon>Rossellomorea</taxon>
    </lineage>
</organism>
<feature type="domain" description="VanZ-like" evidence="2">
    <location>
        <begin position="7"/>
        <end position="126"/>
    </location>
</feature>
<dbReference type="RefSeq" id="WP_159362907.1">
    <property type="nucleotide sequence ID" value="NZ_CP047394.1"/>
</dbReference>
<dbReference type="Proteomes" id="UP000465062">
    <property type="component" value="Chromosome"/>
</dbReference>
<sequence>MKIVVVATYMGILFCLTCTESFHDLLNYHDLKFQWISQPDVKPFFNLTDYPFSSPGYLQQKSGHAFCFFGLAVSFYWLFKRFHTAFLFSIAYATFTEIAQLYFGRTGCLLDVCYDSAGILLFIFIGRSLTYKNRSTFKSHTNSTS</sequence>
<keyword evidence="1" id="KW-1133">Transmembrane helix</keyword>
<evidence type="ECO:0000259" key="2">
    <source>
        <dbReference type="Pfam" id="PF04892"/>
    </source>
</evidence>
<dbReference type="AlphaFoldDB" id="A0A6I6UJR7"/>
<evidence type="ECO:0000313" key="3">
    <source>
        <dbReference type="EMBL" id="QHE63225.1"/>
    </source>
</evidence>
<protein>
    <submittedName>
        <fullName evidence="3">VanZ family protein</fullName>
    </submittedName>
</protein>
<evidence type="ECO:0000313" key="4">
    <source>
        <dbReference type="Proteomes" id="UP000465062"/>
    </source>
</evidence>
<accession>A0A6I6UJR7</accession>
<keyword evidence="1" id="KW-0472">Membrane</keyword>
<proteinExistence type="predicted"/>
<feature type="transmembrane region" description="Helical" evidence="1">
    <location>
        <begin position="109"/>
        <end position="129"/>
    </location>
</feature>
<dbReference type="Pfam" id="PF04892">
    <property type="entry name" value="VanZ"/>
    <property type="match status" value="1"/>
</dbReference>
<dbReference type="NCBIfam" id="NF037970">
    <property type="entry name" value="vanZ_1"/>
    <property type="match status" value="1"/>
</dbReference>
<evidence type="ECO:0000256" key="1">
    <source>
        <dbReference type="SAM" id="Phobius"/>
    </source>
</evidence>
<feature type="transmembrane region" description="Helical" evidence="1">
    <location>
        <begin position="62"/>
        <end position="79"/>
    </location>
</feature>